<sequence length="297" mass="33811">MKNKLLAQFHFSRVRPNDKQVEFKNIAQEPLLTHRNSILEYTPMGRTQNPVQSCGNNEFKSLRSHYYVSLSSQRKRDCNSTVDYEVAYKNAALFERQGNEALDDMTSDGIRREHGASNKSFTPHSSKENCVSLNFHTFPLGEQQDYDTTSKGSISQSMARNADMSKDEGFGAAIEDGEVCKVKDAQVEDVVETEVGNRCFEKAIVNKFVGGSCIEDNDHVLYNIDCWQLYDQKYELVKDLSHLESLYQHNKENCEKEIKVAIGLEVGFEGLVEMNGEVESWEGSHGILFLLKQLQRK</sequence>
<reference evidence="1" key="1">
    <citation type="submission" date="2023-07" db="EMBL/GenBank/DDBJ databases">
        <title>draft genome sequence of fig (Ficus carica).</title>
        <authorList>
            <person name="Takahashi T."/>
            <person name="Nishimura K."/>
        </authorList>
    </citation>
    <scope>NUCLEOTIDE SEQUENCE</scope>
</reference>
<dbReference type="Proteomes" id="UP001187192">
    <property type="component" value="Unassembled WGS sequence"/>
</dbReference>
<dbReference type="EMBL" id="BTGU01000005">
    <property type="protein sequence ID" value="GMN34796.1"/>
    <property type="molecule type" value="Genomic_DNA"/>
</dbReference>
<dbReference type="AlphaFoldDB" id="A0AA88CXX7"/>
<keyword evidence="2" id="KW-1185">Reference proteome</keyword>
<name>A0AA88CXX7_FICCA</name>
<accession>A0AA88CXX7</accession>
<evidence type="ECO:0000313" key="1">
    <source>
        <dbReference type="EMBL" id="GMN34796.1"/>
    </source>
</evidence>
<organism evidence="1 2">
    <name type="scientific">Ficus carica</name>
    <name type="common">Common fig</name>
    <dbReference type="NCBI Taxonomy" id="3494"/>
    <lineage>
        <taxon>Eukaryota</taxon>
        <taxon>Viridiplantae</taxon>
        <taxon>Streptophyta</taxon>
        <taxon>Embryophyta</taxon>
        <taxon>Tracheophyta</taxon>
        <taxon>Spermatophyta</taxon>
        <taxon>Magnoliopsida</taxon>
        <taxon>eudicotyledons</taxon>
        <taxon>Gunneridae</taxon>
        <taxon>Pentapetalae</taxon>
        <taxon>rosids</taxon>
        <taxon>fabids</taxon>
        <taxon>Rosales</taxon>
        <taxon>Moraceae</taxon>
        <taxon>Ficeae</taxon>
        <taxon>Ficus</taxon>
    </lineage>
</organism>
<gene>
    <name evidence="1" type="ORF">TIFTF001_004895</name>
</gene>
<evidence type="ECO:0000313" key="2">
    <source>
        <dbReference type="Proteomes" id="UP001187192"/>
    </source>
</evidence>
<proteinExistence type="predicted"/>
<protein>
    <submittedName>
        <fullName evidence="1">Uncharacterized protein</fullName>
    </submittedName>
</protein>
<comment type="caution">
    <text evidence="1">The sequence shown here is derived from an EMBL/GenBank/DDBJ whole genome shotgun (WGS) entry which is preliminary data.</text>
</comment>